<dbReference type="PhylomeDB" id="E9HI28"/>
<dbReference type="EMBL" id="GL732652">
    <property type="protein sequence ID" value="EFX68584.1"/>
    <property type="molecule type" value="Genomic_DNA"/>
</dbReference>
<keyword evidence="1" id="KW-0812">Transmembrane</keyword>
<keyword evidence="1" id="KW-0472">Membrane</keyword>
<proteinExistence type="predicted"/>
<dbReference type="KEGG" id="dpx:DAPPUDRAFT_259879"/>
<dbReference type="HOGENOM" id="CLU_101125_0_0_1"/>
<protein>
    <submittedName>
        <fullName evidence="2">Uncharacterized protein</fullName>
    </submittedName>
</protein>
<sequence>MSNSPDTCLSTFSIFLLQQRHIKHAQVVPTAPDVSAIQFTPIPVNFTTEITICGAQPRFKKNFTVSRTGWKLTNFTPCYWTSWTVNFNDRLHAFRNTWEPVENSLVVPQRDLADAFRYTDVTFFEYHQRSNPAYADSQTSPMDIIADLTASINEHSAKGSSQDTTIGASNIIVTAIEKTNTAFGNFRLFLLIVALICALIFGVAICIATNCCGASRLLQYLKEKFDHFKGSYYLDDDQNHSEYDPSAV</sequence>
<evidence type="ECO:0000313" key="3">
    <source>
        <dbReference type="Proteomes" id="UP000000305"/>
    </source>
</evidence>
<name>E9HI28_DAPPU</name>
<evidence type="ECO:0000313" key="2">
    <source>
        <dbReference type="EMBL" id="EFX68584.1"/>
    </source>
</evidence>
<accession>E9HI28</accession>
<feature type="transmembrane region" description="Helical" evidence="1">
    <location>
        <begin position="188"/>
        <end position="212"/>
    </location>
</feature>
<dbReference type="OrthoDB" id="10460438at2759"/>
<dbReference type="Proteomes" id="UP000000305">
    <property type="component" value="Unassembled WGS sequence"/>
</dbReference>
<reference evidence="2 3" key="1">
    <citation type="journal article" date="2011" name="Science">
        <title>The ecoresponsive genome of Daphnia pulex.</title>
        <authorList>
            <person name="Colbourne J.K."/>
            <person name="Pfrender M.E."/>
            <person name="Gilbert D."/>
            <person name="Thomas W.K."/>
            <person name="Tucker A."/>
            <person name="Oakley T.H."/>
            <person name="Tokishita S."/>
            <person name="Aerts A."/>
            <person name="Arnold G.J."/>
            <person name="Basu M.K."/>
            <person name="Bauer D.J."/>
            <person name="Caceres C.E."/>
            <person name="Carmel L."/>
            <person name="Casola C."/>
            <person name="Choi J.H."/>
            <person name="Detter J.C."/>
            <person name="Dong Q."/>
            <person name="Dusheyko S."/>
            <person name="Eads B.D."/>
            <person name="Frohlich T."/>
            <person name="Geiler-Samerotte K.A."/>
            <person name="Gerlach D."/>
            <person name="Hatcher P."/>
            <person name="Jogdeo S."/>
            <person name="Krijgsveld J."/>
            <person name="Kriventseva E.V."/>
            <person name="Kultz D."/>
            <person name="Laforsch C."/>
            <person name="Lindquist E."/>
            <person name="Lopez J."/>
            <person name="Manak J.R."/>
            <person name="Muller J."/>
            <person name="Pangilinan J."/>
            <person name="Patwardhan R.P."/>
            <person name="Pitluck S."/>
            <person name="Pritham E.J."/>
            <person name="Rechtsteiner A."/>
            <person name="Rho M."/>
            <person name="Rogozin I.B."/>
            <person name="Sakarya O."/>
            <person name="Salamov A."/>
            <person name="Schaack S."/>
            <person name="Shapiro H."/>
            <person name="Shiga Y."/>
            <person name="Skalitzky C."/>
            <person name="Smith Z."/>
            <person name="Souvorov A."/>
            <person name="Sung W."/>
            <person name="Tang Z."/>
            <person name="Tsuchiya D."/>
            <person name="Tu H."/>
            <person name="Vos H."/>
            <person name="Wang M."/>
            <person name="Wolf Y.I."/>
            <person name="Yamagata H."/>
            <person name="Yamada T."/>
            <person name="Ye Y."/>
            <person name="Shaw J.R."/>
            <person name="Andrews J."/>
            <person name="Crease T.J."/>
            <person name="Tang H."/>
            <person name="Lucas S.M."/>
            <person name="Robertson H.M."/>
            <person name="Bork P."/>
            <person name="Koonin E.V."/>
            <person name="Zdobnov E.M."/>
            <person name="Grigoriev I.V."/>
            <person name="Lynch M."/>
            <person name="Boore J.L."/>
        </authorList>
    </citation>
    <scope>NUCLEOTIDE SEQUENCE [LARGE SCALE GENOMIC DNA]</scope>
</reference>
<dbReference type="InParanoid" id="E9HI28"/>
<evidence type="ECO:0000256" key="1">
    <source>
        <dbReference type="SAM" id="Phobius"/>
    </source>
</evidence>
<keyword evidence="3" id="KW-1185">Reference proteome</keyword>
<keyword evidence="1" id="KW-1133">Transmembrane helix</keyword>
<organism evidence="2 3">
    <name type="scientific">Daphnia pulex</name>
    <name type="common">Water flea</name>
    <dbReference type="NCBI Taxonomy" id="6669"/>
    <lineage>
        <taxon>Eukaryota</taxon>
        <taxon>Metazoa</taxon>
        <taxon>Ecdysozoa</taxon>
        <taxon>Arthropoda</taxon>
        <taxon>Crustacea</taxon>
        <taxon>Branchiopoda</taxon>
        <taxon>Diplostraca</taxon>
        <taxon>Cladocera</taxon>
        <taxon>Anomopoda</taxon>
        <taxon>Daphniidae</taxon>
        <taxon>Daphnia</taxon>
    </lineage>
</organism>
<gene>
    <name evidence="2" type="ORF">DAPPUDRAFT_259879</name>
</gene>
<dbReference type="AlphaFoldDB" id="E9HI28"/>